<name>A0A6J4QZ38_9ACTN</name>
<evidence type="ECO:0000313" key="2">
    <source>
        <dbReference type="EMBL" id="CAA9459314.1"/>
    </source>
</evidence>
<feature type="region of interest" description="Disordered" evidence="1">
    <location>
        <begin position="1"/>
        <end position="64"/>
    </location>
</feature>
<feature type="non-terminal residue" evidence="2">
    <location>
        <position position="64"/>
    </location>
</feature>
<dbReference type="EMBL" id="CADCVI010000041">
    <property type="protein sequence ID" value="CAA9459314.1"/>
    <property type="molecule type" value="Genomic_DNA"/>
</dbReference>
<feature type="compositionally biased region" description="Low complexity" evidence="1">
    <location>
        <begin position="50"/>
        <end position="64"/>
    </location>
</feature>
<dbReference type="AlphaFoldDB" id="A0A6J4QZ38"/>
<protein>
    <submittedName>
        <fullName evidence="2">Uncharacterized protein</fullName>
    </submittedName>
</protein>
<evidence type="ECO:0000256" key="1">
    <source>
        <dbReference type="SAM" id="MobiDB-lite"/>
    </source>
</evidence>
<sequence length="64" mass="7144">AVGSHNSRRADGTHGRYLAATGRRHPPRQLHDRPDLLGHSRGCRPRRGRGPVLPRRAPRLAARI</sequence>
<organism evidence="2">
    <name type="scientific">uncultured Rubrobacteraceae bacterium</name>
    <dbReference type="NCBI Taxonomy" id="349277"/>
    <lineage>
        <taxon>Bacteria</taxon>
        <taxon>Bacillati</taxon>
        <taxon>Actinomycetota</taxon>
        <taxon>Rubrobacteria</taxon>
        <taxon>Rubrobacterales</taxon>
        <taxon>Rubrobacteraceae</taxon>
        <taxon>environmental samples</taxon>
    </lineage>
</organism>
<accession>A0A6J4QZ38</accession>
<reference evidence="2" key="1">
    <citation type="submission" date="2020-02" db="EMBL/GenBank/DDBJ databases">
        <authorList>
            <person name="Meier V. D."/>
        </authorList>
    </citation>
    <scope>NUCLEOTIDE SEQUENCE</scope>
    <source>
        <strain evidence="2">AVDCRST_MAG25</strain>
    </source>
</reference>
<proteinExistence type="predicted"/>
<feature type="non-terminal residue" evidence="2">
    <location>
        <position position="1"/>
    </location>
</feature>
<feature type="compositionally biased region" description="Basic and acidic residues" evidence="1">
    <location>
        <begin position="29"/>
        <end position="38"/>
    </location>
</feature>
<gene>
    <name evidence="2" type="ORF">AVDCRST_MAG25-609</name>
</gene>